<protein>
    <submittedName>
        <fullName evidence="2">Protein FAR-RED IMPAIRED RESPONSE 1</fullName>
    </submittedName>
</protein>
<keyword evidence="3" id="KW-1185">Reference proteome</keyword>
<evidence type="ECO:0000313" key="2">
    <source>
        <dbReference type="EMBL" id="KAK8951917.1"/>
    </source>
</evidence>
<dbReference type="Pfam" id="PF03101">
    <property type="entry name" value="FAR1"/>
    <property type="match status" value="1"/>
</dbReference>
<dbReference type="PANTHER" id="PTHR47718">
    <property type="entry name" value="OS01G0519700 PROTEIN"/>
    <property type="match status" value="1"/>
</dbReference>
<accession>A0AAP0BX98</accession>
<dbReference type="AlphaFoldDB" id="A0AAP0BX98"/>
<gene>
    <name evidence="2" type="primary">FAR1</name>
    <name evidence="2" type="ORF">KSP39_PZI004797</name>
</gene>
<dbReference type="InterPro" id="IPR004330">
    <property type="entry name" value="FAR1_DNA_bnd_dom"/>
</dbReference>
<dbReference type="PANTHER" id="PTHR47718:SF5">
    <property type="entry name" value="PROTEIN FAR1-RELATED SEQUENCE 8-LIKE"/>
    <property type="match status" value="1"/>
</dbReference>
<evidence type="ECO:0000313" key="3">
    <source>
        <dbReference type="Proteomes" id="UP001418222"/>
    </source>
</evidence>
<reference evidence="2 3" key="1">
    <citation type="journal article" date="2022" name="Nat. Plants">
        <title>Genomes of leafy and leafless Platanthera orchids illuminate the evolution of mycoheterotrophy.</title>
        <authorList>
            <person name="Li M.H."/>
            <person name="Liu K.W."/>
            <person name="Li Z."/>
            <person name="Lu H.C."/>
            <person name="Ye Q.L."/>
            <person name="Zhang D."/>
            <person name="Wang J.Y."/>
            <person name="Li Y.F."/>
            <person name="Zhong Z.M."/>
            <person name="Liu X."/>
            <person name="Yu X."/>
            <person name="Liu D.K."/>
            <person name="Tu X.D."/>
            <person name="Liu B."/>
            <person name="Hao Y."/>
            <person name="Liao X.Y."/>
            <person name="Jiang Y.T."/>
            <person name="Sun W.H."/>
            <person name="Chen J."/>
            <person name="Chen Y.Q."/>
            <person name="Ai Y."/>
            <person name="Zhai J.W."/>
            <person name="Wu S.S."/>
            <person name="Zhou Z."/>
            <person name="Hsiao Y.Y."/>
            <person name="Wu W.L."/>
            <person name="Chen Y.Y."/>
            <person name="Lin Y.F."/>
            <person name="Hsu J.L."/>
            <person name="Li C.Y."/>
            <person name="Wang Z.W."/>
            <person name="Zhao X."/>
            <person name="Zhong W.Y."/>
            <person name="Ma X.K."/>
            <person name="Ma L."/>
            <person name="Huang J."/>
            <person name="Chen G.Z."/>
            <person name="Huang M.Z."/>
            <person name="Huang L."/>
            <person name="Peng D.H."/>
            <person name="Luo Y.B."/>
            <person name="Zou S.Q."/>
            <person name="Chen S.P."/>
            <person name="Lan S."/>
            <person name="Tsai W.C."/>
            <person name="Van de Peer Y."/>
            <person name="Liu Z.J."/>
        </authorList>
    </citation>
    <scope>NUCLEOTIDE SEQUENCE [LARGE SCALE GENOMIC DNA]</scope>
    <source>
        <strain evidence="2">Lor287</strain>
    </source>
</reference>
<feature type="domain" description="FAR1" evidence="1">
    <location>
        <begin position="30"/>
        <end position="78"/>
    </location>
</feature>
<comment type="caution">
    <text evidence="2">The sequence shown here is derived from an EMBL/GenBank/DDBJ whole genome shotgun (WGS) entry which is preliminary data.</text>
</comment>
<proteinExistence type="predicted"/>
<dbReference type="EMBL" id="JBBWWQ010000003">
    <property type="protein sequence ID" value="KAK8951917.1"/>
    <property type="molecule type" value="Genomic_DNA"/>
</dbReference>
<organism evidence="2 3">
    <name type="scientific">Platanthera zijinensis</name>
    <dbReference type="NCBI Taxonomy" id="2320716"/>
    <lineage>
        <taxon>Eukaryota</taxon>
        <taxon>Viridiplantae</taxon>
        <taxon>Streptophyta</taxon>
        <taxon>Embryophyta</taxon>
        <taxon>Tracheophyta</taxon>
        <taxon>Spermatophyta</taxon>
        <taxon>Magnoliopsida</taxon>
        <taxon>Liliopsida</taxon>
        <taxon>Asparagales</taxon>
        <taxon>Orchidaceae</taxon>
        <taxon>Orchidoideae</taxon>
        <taxon>Orchideae</taxon>
        <taxon>Orchidinae</taxon>
        <taxon>Platanthera</taxon>
    </lineage>
</organism>
<dbReference type="Proteomes" id="UP001418222">
    <property type="component" value="Unassembled WGS sequence"/>
</dbReference>
<name>A0AAP0BX98_9ASPA</name>
<sequence>MQCDFGVSKRFSTKLEGIQTYITIGCGRFVKSNISSQKVLNPHPITKTLCRAKLLVKRLEDNRWIVTSFSDEQNHVLSPEKSRNYRCNLKLTVVAKRKLELNDAAGIRMNKNFNVLMAKANGHENLPFLEKVCRNYIEKVRRLRLSAGDASSLQNYFKKVQSIDSNFFHTTDYDEENRIKNLFWAYARYRAANEDFEDVITFDNIYL</sequence>
<evidence type="ECO:0000259" key="1">
    <source>
        <dbReference type="Pfam" id="PF03101"/>
    </source>
</evidence>